<reference evidence="2 3" key="1">
    <citation type="journal article" date="2010" name="Science">
        <title>Genomic analysis of organismal complexity in the multicellular green alga Volvox carteri.</title>
        <authorList>
            <person name="Prochnik S.E."/>
            <person name="Umen J."/>
            <person name="Nedelcu A.M."/>
            <person name="Hallmann A."/>
            <person name="Miller S.M."/>
            <person name="Nishii I."/>
            <person name="Ferris P."/>
            <person name="Kuo A."/>
            <person name="Mitros T."/>
            <person name="Fritz-Laylin L.K."/>
            <person name="Hellsten U."/>
            <person name="Chapman J."/>
            <person name="Simakov O."/>
            <person name="Rensing S.A."/>
            <person name="Terry A."/>
            <person name="Pangilinan J."/>
            <person name="Kapitonov V."/>
            <person name="Jurka J."/>
            <person name="Salamov A."/>
            <person name="Shapiro H."/>
            <person name="Schmutz J."/>
            <person name="Grimwood J."/>
            <person name="Lindquist E."/>
            <person name="Lucas S."/>
            <person name="Grigoriev I.V."/>
            <person name="Schmitt R."/>
            <person name="Kirk D."/>
            <person name="Rokhsar D.S."/>
        </authorList>
    </citation>
    <scope>NUCLEOTIDE SEQUENCE [LARGE SCALE GENOMIC DNA]</scope>
    <source>
        <strain evidence="3">f. Nagariensis / Eve</strain>
    </source>
</reference>
<protein>
    <submittedName>
        <fullName evidence="2">Uncharacterized protein</fullName>
    </submittedName>
</protein>
<evidence type="ECO:0000313" key="3">
    <source>
        <dbReference type="Proteomes" id="UP000001058"/>
    </source>
</evidence>
<evidence type="ECO:0000313" key="2">
    <source>
        <dbReference type="EMBL" id="EFJ43590.1"/>
    </source>
</evidence>
<feature type="region of interest" description="Disordered" evidence="1">
    <location>
        <begin position="74"/>
        <end position="98"/>
    </location>
</feature>
<proteinExistence type="predicted"/>
<dbReference type="EMBL" id="GL378371">
    <property type="protein sequence ID" value="EFJ43590.1"/>
    <property type="molecule type" value="Genomic_DNA"/>
</dbReference>
<dbReference type="RefSeq" id="XP_002955290.1">
    <property type="nucleotide sequence ID" value="XM_002955244.1"/>
</dbReference>
<sequence>MPKEAFPVWQTLLAEACQGKLILALLEEAPPNVKGTVKILKPLVRSAKGSWDVFALLVAAAVLQLGGQLTRWLGSGSGRSSGNRRSKSSHGSAGAAAARRTGGGSVVVSDVAASPTVLLPDPRLGGVWVKDPERSDSMDEATAVMRLNGLVRTAIRLIRGLEIDPEALKAGRFDMAIFSVISFFKVRESYRLDGTVAHFNRRDLRRGKHTASIAVQPDGSVVLSISWAAAGSEPVAAAGGLMGYGSTTTQQPEAAPNGGDLLVVTSKLRVAGAARQIVYRTTYVRAGRGSKQHHDHRHN</sequence>
<dbReference type="KEGG" id="vcn:VOLCADRAFT_96212"/>
<dbReference type="OrthoDB" id="542203at2759"/>
<organism evidence="3">
    <name type="scientific">Volvox carteri f. nagariensis</name>
    <dbReference type="NCBI Taxonomy" id="3068"/>
    <lineage>
        <taxon>Eukaryota</taxon>
        <taxon>Viridiplantae</taxon>
        <taxon>Chlorophyta</taxon>
        <taxon>core chlorophytes</taxon>
        <taxon>Chlorophyceae</taxon>
        <taxon>CS clade</taxon>
        <taxon>Chlamydomonadales</taxon>
        <taxon>Volvocaceae</taxon>
        <taxon>Volvox</taxon>
    </lineage>
</organism>
<evidence type="ECO:0000256" key="1">
    <source>
        <dbReference type="SAM" id="MobiDB-lite"/>
    </source>
</evidence>
<gene>
    <name evidence="2" type="ORF">VOLCADRAFT_96212</name>
</gene>
<name>D8U9I5_VOLCA</name>
<accession>D8U9I5</accession>
<dbReference type="GeneID" id="9616259"/>
<keyword evidence="3" id="KW-1185">Reference proteome</keyword>
<dbReference type="AlphaFoldDB" id="D8U9I5"/>
<dbReference type="InParanoid" id="D8U9I5"/>
<dbReference type="Proteomes" id="UP000001058">
    <property type="component" value="Unassembled WGS sequence"/>
</dbReference>
<feature type="compositionally biased region" description="Low complexity" evidence="1">
    <location>
        <begin position="89"/>
        <end position="98"/>
    </location>
</feature>